<sequence>MSIVSLETLLIVPGSSVTPSNTRGEIALAGDFGQELVFSRVAVFFWGIHAT</sequence>
<gene>
    <name evidence="1" type="ORF">PTT_15993</name>
</gene>
<name>E3S1C6_PYRTT</name>
<keyword evidence="2" id="KW-1185">Reference proteome</keyword>
<protein>
    <submittedName>
        <fullName evidence="1">Uncharacterized protein</fullName>
    </submittedName>
</protein>
<dbReference type="HOGENOM" id="CLU_3107498_0_0_1"/>
<accession>E3S1C6</accession>
<reference evidence="1 2" key="1">
    <citation type="journal article" date="2010" name="Genome Biol.">
        <title>A first genome assembly of the barley fungal pathogen Pyrenophora teres f. teres.</title>
        <authorList>
            <person name="Ellwood S.R."/>
            <person name="Liu Z."/>
            <person name="Syme R.A."/>
            <person name="Lai Z."/>
            <person name="Hane J.K."/>
            <person name="Keiper F."/>
            <person name="Moffat C.S."/>
            <person name="Oliver R.P."/>
            <person name="Friesen T.L."/>
        </authorList>
    </citation>
    <scope>NUCLEOTIDE SEQUENCE [LARGE SCALE GENOMIC DNA]</scope>
    <source>
        <strain evidence="1 2">0-1</strain>
    </source>
</reference>
<dbReference type="KEGG" id="pte:PTT_15993"/>
<evidence type="ECO:0000313" key="2">
    <source>
        <dbReference type="Proteomes" id="UP000001067"/>
    </source>
</evidence>
<dbReference type="EMBL" id="GL536525">
    <property type="protein sequence ID" value="EFQ88223.1"/>
    <property type="molecule type" value="Genomic_DNA"/>
</dbReference>
<dbReference type="Proteomes" id="UP000001067">
    <property type="component" value="Unassembled WGS sequence"/>
</dbReference>
<evidence type="ECO:0000313" key="1">
    <source>
        <dbReference type="EMBL" id="EFQ88223.1"/>
    </source>
</evidence>
<organism evidence="2">
    <name type="scientific">Pyrenophora teres f. teres (strain 0-1)</name>
    <name type="common">Barley net blotch fungus</name>
    <name type="synonym">Drechslera teres f. teres</name>
    <dbReference type="NCBI Taxonomy" id="861557"/>
    <lineage>
        <taxon>Eukaryota</taxon>
        <taxon>Fungi</taxon>
        <taxon>Dikarya</taxon>
        <taxon>Ascomycota</taxon>
        <taxon>Pezizomycotina</taxon>
        <taxon>Dothideomycetes</taxon>
        <taxon>Pleosporomycetidae</taxon>
        <taxon>Pleosporales</taxon>
        <taxon>Pleosporineae</taxon>
        <taxon>Pleosporaceae</taxon>
        <taxon>Pyrenophora</taxon>
    </lineage>
</organism>
<dbReference type="AlphaFoldDB" id="E3S1C6"/>
<proteinExistence type="predicted"/>